<name>A0AA39YLV9_9PEZI</name>
<protein>
    <submittedName>
        <fullName evidence="1">Uncharacterized protein</fullName>
    </submittedName>
</protein>
<accession>A0AA39YLV9</accession>
<dbReference type="Proteomes" id="UP001174936">
    <property type="component" value="Unassembled WGS sequence"/>
</dbReference>
<comment type="caution">
    <text evidence="1">The sequence shown here is derived from an EMBL/GenBank/DDBJ whole genome shotgun (WGS) entry which is preliminary data.</text>
</comment>
<evidence type="ECO:0000313" key="1">
    <source>
        <dbReference type="EMBL" id="KAK0654774.1"/>
    </source>
</evidence>
<dbReference type="AlphaFoldDB" id="A0AA39YLV9"/>
<gene>
    <name evidence="1" type="ORF">B0T16DRAFT_395661</name>
</gene>
<organism evidence="1 2">
    <name type="scientific">Cercophora newfieldiana</name>
    <dbReference type="NCBI Taxonomy" id="92897"/>
    <lineage>
        <taxon>Eukaryota</taxon>
        <taxon>Fungi</taxon>
        <taxon>Dikarya</taxon>
        <taxon>Ascomycota</taxon>
        <taxon>Pezizomycotina</taxon>
        <taxon>Sordariomycetes</taxon>
        <taxon>Sordariomycetidae</taxon>
        <taxon>Sordariales</taxon>
        <taxon>Lasiosphaeriaceae</taxon>
        <taxon>Cercophora</taxon>
    </lineage>
</organism>
<evidence type="ECO:0000313" key="2">
    <source>
        <dbReference type="Proteomes" id="UP001174936"/>
    </source>
</evidence>
<dbReference type="EMBL" id="JAULSV010000001">
    <property type="protein sequence ID" value="KAK0654774.1"/>
    <property type="molecule type" value="Genomic_DNA"/>
</dbReference>
<keyword evidence="2" id="KW-1185">Reference proteome</keyword>
<sequence>MQPTHRCTPMCQELRSLSSRHTGVLEANLEAWGALPEDLPQVTAFRLPIVAALCPARQLGTR</sequence>
<reference evidence="1" key="1">
    <citation type="submission" date="2023-06" db="EMBL/GenBank/DDBJ databases">
        <title>Genome-scale phylogeny and comparative genomics of the fungal order Sordariales.</title>
        <authorList>
            <consortium name="Lawrence Berkeley National Laboratory"/>
            <person name="Hensen N."/>
            <person name="Bonometti L."/>
            <person name="Westerberg I."/>
            <person name="Brannstrom I.O."/>
            <person name="Guillou S."/>
            <person name="Cros-Aarteil S."/>
            <person name="Calhoun S."/>
            <person name="Haridas S."/>
            <person name="Kuo A."/>
            <person name="Mondo S."/>
            <person name="Pangilinan J."/>
            <person name="Riley R."/>
            <person name="Labutti K."/>
            <person name="Andreopoulos B."/>
            <person name="Lipzen A."/>
            <person name="Chen C."/>
            <person name="Yanf M."/>
            <person name="Daum C."/>
            <person name="Ng V."/>
            <person name="Clum A."/>
            <person name="Steindorff A."/>
            <person name="Ohm R."/>
            <person name="Martin F."/>
            <person name="Silar P."/>
            <person name="Natvig D."/>
            <person name="Lalanne C."/>
            <person name="Gautier V."/>
            <person name="Ament-Velasquez S.L."/>
            <person name="Kruys A."/>
            <person name="Hutchinson M.I."/>
            <person name="Powell A.J."/>
            <person name="Barry K."/>
            <person name="Miller A.N."/>
            <person name="Grigoriev I.V."/>
            <person name="Debuchy R."/>
            <person name="Gladieux P."/>
            <person name="Thoren M.H."/>
            <person name="Johannesson H."/>
        </authorList>
    </citation>
    <scope>NUCLEOTIDE SEQUENCE</scope>
    <source>
        <strain evidence="1">SMH2532-1</strain>
    </source>
</reference>
<proteinExistence type="predicted"/>